<name>A0A1G4JEZ0_9SACH</name>
<dbReference type="Pfam" id="PF10294">
    <property type="entry name" value="Methyltransf_16"/>
    <property type="match status" value="1"/>
</dbReference>
<dbReference type="Gene3D" id="3.40.50.150">
    <property type="entry name" value="Vaccinia Virus protein VP39"/>
    <property type="match status" value="1"/>
</dbReference>
<dbReference type="Proteomes" id="UP000190274">
    <property type="component" value="Chromosome E"/>
</dbReference>
<keyword evidence="1" id="KW-0808">Transferase</keyword>
<dbReference type="GO" id="GO:0008757">
    <property type="term" value="F:S-adenosylmethionine-dependent methyltransferase activity"/>
    <property type="evidence" value="ECO:0007669"/>
    <property type="project" value="UniProtKB-ARBA"/>
</dbReference>
<evidence type="ECO:0000313" key="2">
    <source>
        <dbReference type="EMBL" id="SCU88595.1"/>
    </source>
</evidence>
<evidence type="ECO:0000313" key="3">
    <source>
        <dbReference type="Proteomes" id="UP000190274"/>
    </source>
</evidence>
<dbReference type="InterPro" id="IPR029063">
    <property type="entry name" value="SAM-dependent_MTases_sf"/>
</dbReference>
<accession>A0A1G4JEZ0</accession>
<organism evidence="2 3">
    <name type="scientific">Lachancea dasiensis</name>
    <dbReference type="NCBI Taxonomy" id="1072105"/>
    <lineage>
        <taxon>Eukaryota</taxon>
        <taxon>Fungi</taxon>
        <taxon>Dikarya</taxon>
        <taxon>Ascomycota</taxon>
        <taxon>Saccharomycotina</taxon>
        <taxon>Saccharomycetes</taxon>
        <taxon>Saccharomycetales</taxon>
        <taxon>Saccharomycetaceae</taxon>
        <taxon>Lachancea</taxon>
    </lineage>
</organism>
<proteinExistence type="predicted"/>
<dbReference type="GO" id="GO:0005829">
    <property type="term" value="C:cytosol"/>
    <property type="evidence" value="ECO:0007669"/>
    <property type="project" value="TreeGrafter"/>
</dbReference>
<dbReference type="STRING" id="1266660.A0A1G4JEZ0"/>
<dbReference type="EMBL" id="LT598455">
    <property type="protein sequence ID" value="SCU88595.1"/>
    <property type="molecule type" value="Genomic_DNA"/>
</dbReference>
<keyword evidence="3" id="KW-1185">Reference proteome</keyword>
<dbReference type="OrthoDB" id="407325at2759"/>
<gene>
    <name evidence="2" type="ORF">LADA_0E11056G</name>
</gene>
<dbReference type="PANTHER" id="PTHR14614:SF152">
    <property type="entry name" value="PROTEIN-LYSINE N-METHYLTRANSFERASE EFM6"/>
    <property type="match status" value="1"/>
</dbReference>
<dbReference type="AlphaFoldDB" id="A0A1G4JEZ0"/>
<evidence type="ECO:0000256" key="1">
    <source>
        <dbReference type="ARBA" id="ARBA00022679"/>
    </source>
</evidence>
<dbReference type="PANTHER" id="PTHR14614">
    <property type="entry name" value="HEPATOCELLULAR CARCINOMA-ASSOCIATED ANTIGEN"/>
    <property type="match status" value="1"/>
</dbReference>
<reference evidence="3" key="1">
    <citation type="submission" date="2016-03" db="EMBL/GenBank/DDBJ databases">
        <authorList>
            <person name="Devillers H."/>
        </authorList>
    </citation>
    <scope>NUCLEOTIDE SEQUENCE [LARGE SCALE GENOMIC DNA]</scope>
</reference>
<dbReference type="SUPFAM" id="SSF53335">
    <property type="entry name" value="S-adenosyl-L-methionine-dependent methyltransferases"/>
    <property type="match status" value="1"/>
</dbReference>
<protein>
    <submittedName>
        <fullName evidence="2">LADA_0E11056g1_1</fullName>
    </submittedName>
</protein>
<sequence>MTDLVEFTAHFDDLVPPRPVEHFGSSDLSFGGRIEPPLKIHEDGGERGCGGKVWLAGEMLCNYLIEKSDSKGLLSLSQLSNGSCHFRNVLELGSGTGLVGLCAGSLAKSNSLKVKVFATDIGNLVELLNVNTQLNNLDKYVFPEILMWGEALAEKFEGDATDKIDLILAADCVYLEAAFTLLEKTLLDLTDGSHPPIVLMSYKKRRKADKNFFRQIRKSFQVIRVTDFAKSDEYVKHRTHLFQLIRISR</sequence>
<dbReference type="InterPro" id="IPR019410">
    <property type="entry name" value="Methyltransf_16"/>
</dbReference>